<evidence type="ECO:0000313" key="3">
    <source>
        <dbReference type="EMBL" id="TKK72035.1"/>
    </source>
</evidence>
<feature type="transmembrane region" description="Helical" evidence="1">
    <location>
        <begin position="188"/>
        <end position="208"/>
    </location>
</feature>
<evidence type="ECO:0000256" key="1">
    <source>
        <dbReference type="SAM" id="Phobius"/>
    </source>
</evidence>
<protein>
    <submittedName>
        <fullName evidence="3">Acyltransferase</fullName>
    </submittedName>
</protein>
<accession>A0A4U3L9H4</accession>
<comment type="caution">
    <text evidence="3">The sequence shown here is derived from an EMBL/GenBank/DDBJ whole genome shotgun (WGS) entry which is preliminary data.</text>
</comment>
<dbReference type="AlphaFoldDB" id="A0A4U3L9H4"/>
<feature type="transmembrane region" description="Helical" evidence="1">
    <location>
        <begin position="42"/>
        <end position="63"/>
    </location>
</feature>
<keyword evidence="3" id="KW-0012">Acyltransferase</keyword>
<dbReference type="GO" id="GO:0000271">
    <property type="term" value="P:polysaccharide biosynthetic process"/>
    <property type="evidence" value="ECO:0007669"/>
    <property type="project" value="TreeGrafter"/>
</dbReference>
<reference evidence="3 4" key="1">
    <citation type="submission" date="2019-05" db="EMBL/GenBank/DDBJ databases">
        <title>Panacibacter sp. strain 17mud1-8 Genome sequencing and assembly.</title>
        <authorList>
            <person name="Chhetri G."/>
        </authorList>
    </citation>
    <scope>NUCLEOTIDE SEQUENCE [LARGE SCALE GENOMIC DNA]</scope>
    <source>
        <strain evidence="3 4">17mud1-8</strain>
    </source>
</reference>
<dbReference type="Pfam" id="PF01757">
    <property type="entry name" value="Acyl_transf_3"/>
    <property type="match status" value="1"/>
</dbReference>
<dbReference type="OrthoDB" id="9796461at2"/>
<keyword evidence="3" id="KW-0808">Transferase</keyword>
<sequence>MQLKVSTNRINSLDYLRGLAAVGIMCYHMQLLNFGEVDASTALAKIKIYGVSIFYILSGLTLYKVYVQKFGVKAIGGFYKKRIFRIVPLLLLATILTYLFDSEQPVSYFKLLCNIAVLPGIIRADVFIANGAWSIGNECCFYLFFPVFLLLAKRNKLYLWLGIFISLLVFIFFSFNVLQSTQTLGAQWAAYVNVLNQFFLFVLGMGLASLKEAPAIFKKIAPFGIIALVLLIFFYPVQGEPVVLVTGYTRLALTGYIAALCYCVYIADFNFLPASTKWVLHTMGEISYAIYLMHPVVYLSLKMITGTNVSPYVLIAATVLTTLPLSYIVYHKFEKYFIDLGKKPLRLTVLRLLNNKA</sequence>
<keyword evidence="1" id="KW-0472">Membrane</keyword>
<feature type="transmembrane region" description="Helical" evidence="1">
    <location>
        <begin position="12"/>
        <end position="30"/>
    </location>
</feature>
<feature type="transmembrane region" description="Helical" evidence="1">
    <location>
        <begin position="220"/>
        <end position="237"/>
    </location>
</feature>
<organism evidence="3 4">
    <name type="scientific">Ilyomonas limi</name>
    <dbReference type="NCBI Taxonomy" id="2575867"/>
    <lineage>
        <taxon>Bacteria</taxon>
        <taxon>Pseudomonadati</taxon>
        <taxon>Bacteroidota</taxon>
        <taxon>Chitinophagia</taxon>
        <taxon>Chitinophagales</taxon>
        <taxon>Chitinophagaceae</taxon>
        <taxon>Ilyomonas</taxon>
    </lineage>
</organism>
<evidence type="ECO:0000313" key="4">
    <source>
        <dbReference type="Proteomes" id="UP000305848"/>
    </source>
</evidence>
<keyword evidence="1" id="KW-1133">Transmembrane helix</keyword>
<feature type="domain" description="Acyltransferase 3" evidence="2">
    <location>
        <begin position="11"/>
        <end position="330"/>
    </location>
</feature>
<dbReference type="PANTHER" id="PTHR23028:SF53">
    <property type="entry name" value="ACYL_TRANSF_3 DOMAIN-CONTAINING PROTEIN"/>
    <property type="match status" value="1"/>
</dbReference>
<feature type="transmembrane region" description="Helical" evidence="1">
    <location>
        <begin position="243"/>
        <end position="266"/>
    </location>
</feature>
<dbReference type="RefSeq" id="WP_137260275.1">
    <property type="nucleotide sequence ID" value="NZ_SZQL01000001.1"/>
</dbReference>
<dbReference type="GO" id="GO:0016747">
    <property type="term" value="F:acyltransferase activity, transferring groups other than amino-acyl groups"/>
    <property type="evidence" value="ECO:0007669"/>
    <property type="project" value="InterPro"/>
</dbReference>
<feature type="transmembrane region" description="Helical" evidence="1">
    <location>
        <begin position="157"/>
        <end position="176"/>
    </location>
</feature>
<dbReference type="Proteomes" id="UP000305848">
    <property type="component" value="Unassembled WGS sequence"/>
</dbReference>
<dbReference type="GO" id="GO:0016020">
    <property type="term" value="C:membrane"/>
    <property type="evidence" value="ECO:0007669"/>
    <property type="project" value="TreeGrafter"/>
</dbReference>
<dbReference type="InterPro" id="IPR002656">
    <property type="entry name" value="Acyl_transf_3_dom"/>
</dbReference>
<dbReference type="PANTHER" id="PTHR23028">
    <property type="entry name" value="ACETYLTRANSFERASE"/>
    <property type="match status" value="1"/>
</dbReference>
<name>A0A4U3L9H4_9BACT</name>
<gene>
    <name evidence="3" type="ORF">FC093_03220</name>
</gene>
<feature type="transmembrane region" description="Helical" evidence="1">
    <location>
        <begin position="120"/>
        <end position="145"/>
    </location>
</feature>
<keyword evidence="4" id="KW-1185">Reference proteome</keyword>
<feature type="transmembrane region" description="Helical" evidence="1">
    <location>
        <begin position="83"/>
        <end position="100"/>
    </location>
</feature>
<dbReference type="EMBL" id="SZQL01000001">
    <property type="protein sequence ID" value="TKK72035.1"/>
    <property type="molecule type" value="Genomic_DNA"/>
</dbReference>
<evidence type="ECO:0000259" key="2">
    <source>
        <dbReference type="Pfam" id="PF01757"/>
    </source>
</evidence>
<keyword evidence="1" id="KW-0812">Transmembrane</keyword>
<feature type="transmembrane region" description="Helical" evidence="1">
    <location>
        <begin position="309"/>
        <end position="330"/>
    </location>
</feature>
<proteinExistence type="predicted"/>
<dbReference type="InterPro" id="IPR050879">
    <property type="entry name" value="Acyltransferase_3"/>
</dbReference>